<dbReference type="STRING" id="1317121.ATO11_01915"/>
<gene>
    <name evidence="5" type="ORF">ATO11_01915</name>
</gene>
<sequence length="346" mass="38126">MVAKPTVNDIARVAGVSLATVDRVLNERPGVRDKTIRKVQAAIDELGYVRDTAAANLARQKTYRFVFVLPDWKGQFLASIERGLSESLLNARQERTEVRTIRVPNHDHTQLARTLADLDPAETDGLAIMAKETPLVRDAIADLRRRGVPVVSLVSDQPNSDRDHFVGIDNVAAGRTAGLLLGRFTGGRQGKVLVVITNRQSRDMIERRHGFDQVVSAEFPHLDPQPSIEGQEDPAHTERVTLRALQQHPDTIGIYSVGASVQGIGRAIARAHLPERPVLIDHELTENSAALLREGVIDAVITQNTGHLARSALRVLRAKCDKTPVIKSQETIRIDIVLRENLPSMT</sequence>
<dbReference type="AlphaFoldDB" id="A0A0L1JV73"/>
<evidence type="ECO:0000256" key="1">
    <source>
        <dbReference type="ARBA" id="ARBA00023015"/>
    </source>
</evidence>
<dbReference type="PRINTS" id="PR00036">
    <property type="entry name" value="HTHLACI"/>
</dbReference>
<dbReference type="Gene3D" id="1.10.260.40">
    <property type="entry name" value="lambda repressor-like DNA-binding domains"/>
    <property type="match status" value="1"/>
</dbReference>
<keyword evidence="6" id="KW-1185">Reference proteome</keyword>
<dbReference type="InterPro" id="IPR025997">
    <property type="entry name" value="SBP_2_dom"/>
</dbReference>
<comment type="caution">
    <text evidence="5">The sequence shown here is derived from an EMBL/GenBank/DDBJ whole genome shotgun (WGS) entry which is preliminary data.</text>
</comment>
<dbReference type="SMART" id="SM00354">
    <property type="entry name" value="HTH_LACI"/>
    <property type="match status" value="1"/>
</dbReference>
<dbReference type="SUPFAM" id="SSF53822">
    <property type="entry name" value="Periplasmic binding protein-like I"/>
    <property type="match status" value="1"/>
</dbReference>
<reference evidence="5 6" key="1">
    <citation type="journal article" date="2015" name="Int. J. Syst. Evol. Microbiol.">
        <title>Aestuariivita atlantica sp. nov., isolated from deep sea sediment of the Atlantic Ocean.</title>
        <authorList>
            <person name="Li G."/>
            <person name="Lai Q."/>
            <person name="Du Y."/>
            <person name="Liu X."/>
            <person name="Sun F."/>
            <person name="Shao Z."/>
        </authorList>
    </citation>
    <scope>NUCLEOTIDE SEQUENCE [LARGE SCALE GENOMIC DNA]</scope>
    <source>
        <strain evidence="5 6">22II-S11-z3</strain>
    </source>
</reference>
<dbReference type="PANTHER" id="PTHR30146">
    <property type="entry name" value="LACI-RELATED TRANSCRIPTIONAL REPRESSOR"/>
    <property type="match status" value="1"/>
</dbReference>
<dbReference type="PROSITE" id="PS50932">
    <property type="entry name" value="HTH_LACI_2"/>
    <property type="match status" value="1"/>
</dbReference>
<dbReference type="PANTHER" id="PTHR30146:SF152">
    <property type="entry name" value="TRANSCRIPTIONAL REGULATORY PROTEIN"/>
    <property type="match status" value="1"/>
</dbReference>
<dbReference type="InterPro" id="IPR010982">
    <property type="entry name" value="Lambda_DNA-bd_dom_sf"/>
</dbReference>
<dbReference type="PATRIC" id="fig|1317121.7.peg.385"/>
<dbReference type="CDD" id="cd01392">
    <property type="entry name" value="HTH_LacI"/>
    <property type="match status" value="1"/>
</dbReference>
<name>A0A0L1JV73_9RHOB</name>
<dbReference type="CDD" id="cd06307">
    <property type="entry name" value="PBP1_sugar_binding"/>
    <property type="match status" value="1"/>
</dbReference>
<dbReference type="InterPro" id="IPR000843">
    <property type="entry name" value="HTH_LacI"/>
</dbReference>
<evidence type="ECO:0000313" key="5">
    <source>
        <dbReference type="EMBL" id="KNG95674.1"/>
    </source>
</evidence>
<protein>
    <submittedName>
        <fullName evidence="5">LacI family transcriptional regulator</fullName>
    </submittedName>
</protein>
<dbReference type="Gene3D" id="3.40.50.2300">
    <property type="match status" value="2"/>
</dbReference>
<evidence type="ECO:0000313" key="6">
    <source>
        <dbReference type="Proteomes" id="UP000036938"/>
    </source>
</evidence>
<keyword evidence="3" id="KW-0804">Transcription</keyword>
<keyword evidence="2" id="KW-0238">DNA-binding</keyword>
<proteinExistence type="predicted"/>
<dbReference type="GO" id="GO:0003700">
    <property type="term" value="F:DNA-binding transcription factor activity"/>
    <property type="evidence" value="ECO:0007669"/>
    <property type="project" value="TreeGrafter"/>
</dbReference>
<organism evidence="5 6">
    <name type="scientific">Pseudaestuariivita atlantica</name>
    <dbReference type="NCBI Taxonomy" id="1317121"/>
    <lineage>
        <taxon>Bacteria</taxon>
        <taxon>Pseudomonadati</taxon>
        <taxon>Pseudomonadota</taxon>
        <taxon>Alphaproteobacteria</taxon>
        <taxon>Rhodobacterales</taxon>
        <taxon>Paracoccaceae</taxon>
        <taxon>Pseudaestuariivita</taxon>
    </lineage>
</organism>
<dbReference type="SUPFAM" id="SSF47413">
    <property type="entry name" value="lambda repressor-like DNA-binding domains"/>
    <property type="match status" value="1"/>
</dbReference>
<evidence type="ECO:0000259" key="4">
    <source>
        <dbReference type="PROSITE" id="PS50932"/>
    </source>
</evidence>
<evidence type="ECO:0000256" key="3">
    <source>
        <dbReference type="ARBA" id="ARBA00023163"/>
    </source>
</evidence>
<accession>A0A0L1JV73</accession>
<dbReference type="Proteomes" id="UP000036938">
    <property type="component" value="Unassembled WGS sequence"/>
</dbReference>
<dbReference type="EMBL" id="AQQZ01000001">
    <property type="protein sequence ID" value="KNG95674.1"/>
    <property type="molecule type" value="Genomic_DNA"/>
</dbReference>
<dbReference type="Pfam" id="PF13407">
    <property type="entry name" value="Peripla_BP_4"/>
    <property type="match status" value="1"/>
</dbReference>
<dbReference type="GO" id="GO:0000976">
    <property type="term" value="F:transcription cis-regulatory region binding"/>
    <property type="evidence" value="ECO:0007669"/>
    <property type="project" value="TreeGrafter"/>
</dbReference>
<dbReference type="Pfam" id="PF00356">
    <property type="entry name" value="LacI"/>
    <property type="match status" value="1"/>
</dbReference>
<keyword evidence="1" id="KW-0805">Transcription regulation</keyword>
<dbReference type="PROSITE" id="PS00356">
    <property type="entry name" value="HTH_LACI_1"/>
    <property type="match status" value="1"/>
</dbReference>
<evidence type="ECO:0000256" key="2">
    <source>
        <dbReference type="ARBA" id="ARBA00023125"/>
    </source>
</evidence>
<feature type="domain" description="HTH lacI-type" evidence="4">
    <location>
        <begin position="5"/>
        <end position="59"/>
    </location>
</feature>
<dbReference type="InterPro" id="IPR028082">
    <property type="entry name" value="Peripla_BP_I"/>
</dbReference>